<reference evidence="4 5" key="1">
    <citation type="submission" date="2015-12" db="EMBL/GenBank/DDBJ databases">
        <title>The genome of Folsomia candida.</title>
        <authorList>
            <person name="Faddeeva A."/>
            <person name="Derks M.F."/>
            <person name="Anvar Y."/>
            <person name="Smit S."/>
            <person name="Van Straalen N."/>
            <person name="Roelofs D."/>
        </authorList>
    </citation>
    <scope>NUCLEOTIDE SEQUENCE [LARGE SCALE GENOMIC DNA]</scope>
    <source>
        <strain evidence="4 5">VU population</strain>
        <tissue evidence="4">Whole body</tissue>
    </source>
</reference>
<evidence type="ECO:0000313" key="4">
    <source>
        <dbReference type="EMBL" id="OXA49361.1"/>
    </source>
</evidence>
<keyword evidence="5" id="KW-1185">Reference proteome</keyword>
<dbReference type="PANTHER" id="PTHR11852">
    <property type="entry name" value="PLATELET-ACTIVATING FACTOR ACETYLHYDROLASE"/>
    <property type="match status" value="1"/>
</dbReference>
<keyword evidence="2" id="KW-0732">Signal</keyword>
<dbReference type="InterPro" id="IPR013830">
    <property type="entry name" value="SGNH_hydro"/>
</dbReference>
<feature type="domain" description="SGNH hydrolase-type esterase" evidence="3">
    <location>
        <begin position="53"/>
        <end position="217"/>
    </location>
</feature>
<dbReference type="SUPFAM" id="SSF52266">
    <property type="entry name" value="SGNH hydrolase"/>
    <property type="match status" value="1"/>
</dbReference>
<dbReference type="Proteomes" id="UP000198287">
    <property type="component" value="Unassembled WGS sequence"/>
</dbReference>
<dbReference type="OMA" id="SITQNWE"/>
<comment type="similarity">
    <text evidence="1">Belongs to the 'GDSL' lipolytic enzyme family. Platelet-activating factor acetylhydrolase IB beta/gamma subunits subfamily.</text>
</comment>
<dbReference type="Pfam" id="PF13472">
    <property type="entry name" value="Lipase_GDSL_2"/>
    <property type="match status" value="1"/>
</dbReference>
<evidence type="ECO:0000259" key="3">
    <source>
        <dbReference type="Pfam" id="PF13472"/>
    </source>
</evidence>
<proteinExistence type="inferred from homology"/>
<keyword evidence="4" id="KW-0378">Hydrolase</keyword>
<evidence type="ECO:0000256" key="1">
    <source>
        <dbReference type="ARBA" id="ARBA00038184"/>
    </source>
</evidence>
<dbReference type="GO" id="GO:0016787">
    <property type="term" value="F:hydrolase activity"/>
    <property type="evidence" value="ECO:0007669"/>
    <property type="project" value="UniProtKB-KW"/>
</dbReference>
<sequence>MKIPTIFATISLLSAVLAGTPWIPEPRDGSWLERHEGFVNNSLINGGQINLLFYGDSITDNWDVDDPYWGAKEIYDEYYAPLGSANYGVGSDRTEHVLWRIIHGEVENLRPKVCVLKIGTNNLDENTDVDIARGIAAIVTELRSRLPETKVLLLGILPRENSVMTSRCDNINGMISILDNGNSVRYLNMRGAYFDGNFFYEGLYVHDLIHLSKLGYAKWQEVMDPLFSEMFNSTN</sequence>
<feature type="chain" id="PRO_5012126882" evidence="2">
    <location>
        <begin position="19"/>
        <end position="235"/>
    </location>
</feature>
<gene>
    <name evidence="4" type="ORF">Fcan01_15643</name>
</gene>
<accession>A0A226DXE9</accession>
<protein>
    <submittedName>
        <fullName evidence="4">Platelet-activating factor acetylhydrolase IB subunit beta</fullName>
    </submittedName>
</protein>
<dbReference type="Gene3D" id="3.40.50.1110">
    <property type="entry name" value="SGNH hydrolase"/>
    <property type="match status" value="1"/>
</dbReference>
<organism evidence="4 5">
    <name type="scientific">Folsomia candida</name>
    <name type="common">Springtail</name>
    <dbReference type="NCBI Taxonomy" id="158441"/>
    <lineage>
        <taxon>Eukaryota</taxon>
        <taxon>Metazoa</taxon>
        <taxon>Ecdysozoa</taxon>
        <taxon>Arthropoda</taxon>
        <taxon>Hexapoda</taxon>
        <taxon>Collembola</taxon>
        <taxon>Entomobryomorpha</taxon>
        <taxon>Isotomoidea</taxon>
        <taxon>Isotomidae</taxon>
        <taxon>Proisotominae</taxon>
        <taxon>Folsomia</taxon>
    </lineage>
</organism>
<comment type="caution">
    <text evidence="4">The sequence shown here is derived from an EMBL/GenBank/DDBJ whole genome shotgun (WGS) entry which is preliminary data.</text>
</comment>
<evidence type="ECO:0000313" key="5">
    <source>
        <dbReference type="Proteomes" id="UP000198287"/>
    </source>
</evidence>
<feature type="signal peptide" evidence="2">
    <location>
        <begin position="1"/>
        <end position="18"/>
    </location>
</feature>
<dbReference type="PANTHER" id="PTHR11852:SF0">
    <property type="entry name" value="PLATELET-ACTIVATING FACTOR ACETYLHYDROLASE IB SUBUNIT BETA HOMOLOG"/>
    <property type="match status" value="1"/>
</dbReference>
<dbReference type="EMBL" id="LNIX01000010">
    <property type="protein sequence ID" value="OXA49361.1"/>
    <property type="molecule type" value="Genomic_DNA"/>
</dbReference>
<evidence type="ECO:0000256" key="2">
    <source>
        <dbReference type="SAM" id="SignalP"/>
    </source>
</evidence>
<dbReference type="AlphaFoldDB" id="A0A226DXE9"/>
<name>A0A226DXE9_FOLCA</name>
<dbReference type="InterPro" id="IPR036514">
    <property type="entry name" value="SGNH_hydro_sf"/>
</dbReference>